<comment type="caution">
    <text evidence="2">The sequence shown here is derived from an EMBL/GenBank/DDBJ whole genome shotgun (WGS) entry which is preliminary data.</text>
</comment>
<feature type="compositionally biased region" description="Low complexity" evidence="1">
    <location>
        <begin position="1"/>
        <end position="15"/>
    </location>
</feature>
<dbReference type="EMBL" id="JAIQCJ010001602">
    <property type="protein sequence ID" value="KAJ8788497.1"/>
    <property type="molecule type" value="Genomic_DNA"/>
</dbReference>
<evidence type="ECO:0000256" key="1">
    <source>
        <dbReference type="SAM" id="MobiDB-lite"/>
    </source>
</evidence>
<gene>
    <name evidence="2" type="ORF">J1605_005228</name>
</gene>
<accession>A0AB34HBC4</accession>
<organism evidence="2 3">
    <name type="scientific">Eschrichtius robustus</name>
    <name type="common">California gray whale</name>
    <name type="synonym">Eschrichtius gibbosus</name>
    <dbReference type="NCBI Taxonomy" id="9764"/>
    <lineage>
        <taxon>Eukaryota</taxon>
        <taxon>Metazoa</taxon>
        <taxon>Chordata</taxon>
        <taxon>Craniata</taxon>
        <taxon>Vertebrata</taxon>
        <taxon>Euteleostomi</taxon>
        <taxon>Mammalia</taxon>
        <taxon>Eutheria</taxon>
        <taxon>Laurasiatheria</taxon>
        <taxon>Artiodactyla</taxon>
        <taxon>Whippomorpha</taxon>
        <taxon>Cetacea</taxon>
        <taxon>Mysticeti</taxon>
        <taxon>Eschrichtiidae</taxon>
        <taxon>Eschrichtius</taxon>
    </lineage>
</organism>
<evidence type="ECO:0000313" key="3">
    <source>
        <dbReference type="Proteomes" id="UP001159641"/>
    </source>
</evidence>
<proteinExistence type="predicted"/>
<dbReference type="Proteomes" id="UP001159641">
    <property type="component" value="Unassembled WGS sequence"/>
</dbReference>
<feature type="region of interest" description="Disordered" evidence="1">
    <location>
        <begin position="1"/>
        <end position="79"/>
    </location>
</feature>
<reference evidence="2 3" key="1">
    <citation type="submission" date="2022-11" db="EMBL/GenBank/DDBJ databases">
        <title>Whole genome sequence of Eschrichtius robustus ER-17-0199.</title>
        <authorList>
            <person name="Bruniche-Olsen A."/>
            <person name="Black A.N."/>
            <person name="Fields C.J."/>
            <person name="Walden K."/>
            <person name="Dewoody J.A."/>
        </authorList>
    </citation>
    <scope>NUCLEOTIDE SEQUENCE [LARGE SCALE GENOMIC DNA]</scope>
    <source>
        <strain evidence="2">ER-17-0199</strain>
        <tissue evidence="2">Blubber</tissue>
    </source>
</reference>
<protein>
    <submittedName>
        <fullName evidence="2">Uncharacterized protein</fullName>
    </submittedName>
</protein>
<dbReference type="AlphaFoldDB" id="A0AB34HBC4"/>
<name>A0AB34HBC4_ESCRO</name>
<keyword evidence="3" id="KW-1185">Reference proteome</keyword>
<evidence type="ECO:0000313" key="2">
    <source>
        <dbReference type="EMBL" id="KAJ8788497.1"/>
    </source>
</evidence>
<sequence>MHFRGAAGAASSSPRQPRRRSAGSSAASPLGGGSDFPQPPPAFLGRAFPLGPDAPGWPRSRGPKQPGRERGAPMCFSSP</sequence>